<gene>
    <name evidence="1" type="ORF">OIU79_002174</name>
</gene>
<name>A0A9Q0US23_SALPP</name>
<sequence length="66" mass="8119">MIISFENKEILMFLHFRVHPQMVEHNWQEIISLFRMSRIHSSNHISRDKGNNYHRNTKLPFKSFCF</sequence>
<accession>A0A9Q0US23</accession>
<reference evidence="1" key="1">
    <citation type="submission" date="2022-11" db="EMBL/GenBank/DDBJ databases">
        <authorList>
            <person name="Hyden B.L."/>
            <person name="Feng K."/>
            <person name="Yates T."/>
            <person name="Jawdy S."/>
            <person name="Smart L.B."/>
            <person name="Muchero W."/>
        </authorList>
    </citation>
    <scope>NUCLEOTIDE SEQUENCE</scope>
    <source>
        <tissue evidence="1">Shoot tip</tissue>
    </source>
</reference>
<dbReference type="AlphaFoldDB" id="A0A9Q0US23"/>
<evidence type="ECO:0000313" key="2">
    <source>
        <dbReference type="Proteomes" id="UP001151532"/>
    </source>
</evidence>
<evidence type="ECO:0000313" key="1">
    <source>
        <dbReference type="EMBL" id="KAJ6735048.1"/>
    </source>
</evidence>
<organism evidence="1 2">
    <name type="scientific">Salix purpurea</name>
    <name type="common">Purple osier willow</name>
    <dbReference type="NCBI Taxonomy" id="77065"/>
    <lineage>
        <taxon>Eukaryota</taxon>
        <taxon>Viridiplantae</taxon>
        <taxon>Streptophyta</taxon>
        <taxon>Embryophyta</taxon>
        <taxon>Tracheophyta</taxon>
        <taxon>Spermatophyta</taxon>
        <taxon>Magnoliopsida</taxon>
        <taxon>eudicotyledons</taxon>
        <taxon>Gunneridae</taxon>
        <taxon>Pentapetalae</taxon>
        <taxon>rosids</taxon>
        <taxon>fabids</taxon>
        <taxon>Malpighiales</taxon>
        <taxon>Salicaceae</taxon>
        <taxon>Saliceae</taxon>
        <taxon>Salix</taxon>
    </lineage>
</organism>
<dbReference type="EMBL" id="JAPFFK010000011">
    <property type="protein sequence ID" value="KAJ6735048.1"/>
    <property type="molecule type" value="Genomic_DNA"/>
</dbReference>
<dbReference type="Proteomes" id="UP001151532">
    <property type="component" value="Chromosome 17"/>
</dbReference>
<proteinExistence type="predicted"/>
<reference evidence="1" key="2">
    <citation type="journal article" date="2023" name="Int. J. Mol. Sci.">
        <title>De Novo Assembly and Annotation of 11 Diverse Shrub Willow (Salix) Genomes Reveals Novel Gene Organization in Sex-Linked Regions.</title>
        <authorList>
            <person name="Hyden B."/>
            <person name="Feng K."/>
            <person name="Yates T.B."/>
            <person name="Jawdy S."/>
            <person name="Cereghino C."/>
            <person name="Smart L.B."/>
            <person name="Muchero W."/>
        </authorList>
    </citation>
    <scope>NUCLEOTIDE SEQUENCE</scope>
    <source>
        <tissue evidence="1">Shoot tip</tissue>
    </source>
</reference>
<comment type="caution">
    <text evidence="1">The sequence shown here is derived from an EMBL/GenBank/DDBJ whole genome shotgun (WGS) entry which is preliminary data.</text>
</comment>
<keyword evidence="2" id="KW-1185">Reference proteome</keyword>
<protein>
    <submittedName>
        <fullName evidence="1">Uncharacterized protein</fullName>
    </submittedName>
</protein>